<dbReference type="PANTHER" id="PTHR43280:SF30">
    <property type="entry name" value="MMSAB OPERON REGULATORY PROTEIN"/>
    <property type="match status" value="1"/>
</dbReference>
<accession>A0A2X2L185</accession>
<dbReference type="RefSeq" id="WP_112375100.1">
    <property type="nucleotide sequence ID" value="NZ_CP069793.1"/>
</dbReference>
<gene>
    <name evidence="4" type="primary">rob</name>
    <name evidence="4" type="ORF">NCTC11343_03126</name>
</gene>
<dbReference type="CDD" id="cd06986">
    <property type="entry name" value="cupin_MmsR-like_N"/>
    <property type="match status" value="1"/>
</dbReference>
<evidence type="ECO:0000256" key="3">
    <source>
        <dbReference type="ARBA" id="ARBA00023163"/>
    </source>
</evidence>
<dbReference type="SUPFAM" id="SSF51215">
    <property type="entry name" value="Regulatory protein AraC"/>
    <property type="match status" value="1"/>
</dbReference>
<evidence type="ECO:0000313" key="5">
    <source>
        <dbReference type="Proteomes" id="UP000251241"/>
    </source>
</evidence>
<dbReference type="Pfam" id="PF02311">
    <property type="entry name" value="AraC_binding"/>
    <property type="match status" value="1"/>
</dbReference>
<keyword evidence="1" id="KW-0805">Transcription regulation</keyword>
<reference evidence="4 5" key="1">
    <citation type="submission" date="2018-06" db="EMBL/GenBank/DDBJ databases">
        <authorList>
            <consortium name="Pathogen Informatics"/>
            <person name="Doyle S."/>
        </authorList>
    </citation>
    <scope>NUCLEOTIDE SEQUENCE [LARGE SCALE GENOMIC DNA]</scope>
    <source>
        <strain evidence="4 5">NCTC11343</strain>
    </source>
</reference>
<evidence type="ECO:0000313" key="4">
    <source>
        <dbReference type="EMBL" id="SPZ87809.1"/>
    </source>
</evidence>
<dbReference type="InterPro" id="IPR037923">
    <property type="entry name" value="HTH-like"/>
</dbReference>
<protein>
    <submittedName>
        <fullName evidence="4">Right origin-binding protein</fullName>
    </submittedName>
</protein>
<dbReference type="Proteomes" id="UP000251241">
    <property type="component" value="Unassembled WGS sequence"/>
</dbReference>
<keyword evidence="2" id="KW-0238">DNA-binding</keyword>
<dbReference type="EMBL" id="UAUU01000009">
    <property type="protein sequence ID" value="SPZ87809.1"/>
    <property type="molecule type" value="Genomic_DNA"/>
</dbReference>
<dbReference type="PROSITE" id="PS01124">
    <property type="entry name" value="HTH_ARAC_FAMILY_2"/>
    <property type="match status" value="1"/>
</dbReference>
<sequence>MKQNQDVIAEGFKGEKAIVLPYAVCNYLTSNNITSKLHITHIGYYPNAKKHYRDRQEGCKEYILIYCEEGSGWIKQDKTTHNLKRNDIYIIPRDSAHCYGAKSNDPWSIYWIHFDGTDAVLFQHIMGEVIHIDDADSNKHANRIQLFESIYKNLEMGYSPENLEYTSFCFQYFLASIQYQAQFREGNRIQVDNIIQDIIIFMKDNLENNINLDDISAHFNYSKSHLINLFKQKTSYPPMVYYNQLRMQRACSYLQFTLLKIKEIAFKLHFYDPFHFSKAFTREMKMSPQEYRKKYQK</sequence>
<dbReference type="InterPro" id="IPR009057">
    <property type="entry name" value="Homeodomain-like_sf"/>
</dbReference>
<dbReference type="GO" id="GO:0003700">
    <property type="term" value="F:DNA-binding transcription factor activity"/>
    <property type="evidence" value="ECO:0007669"/>
    <property type="project" value="InterPro"/>
</dbReference>
<dbReference type="InterPro" id="IPR003313">
    <property type="entry name" value="AraC-bd"/>
</dbReference>
<dbReference type="InterPro" id="IPR018060">
    <property type="entry name" value="HTH_AraC"/>
</dbReference>
<name>A0A2X2L185_SPHMU</name>
<dbReference type="Pfam" id="PF12833">
    <property type="entry name" value="HTH_18"/>
    <property type="match status" value="1"/>
</dbReference>
<dbReference type="AlphaFoldDB" id="A0A2X2L185"/>
<proteinExistence type="predicted"/>
<dbReference type="SUPFAM" id="SSF46689">
    <property type="entry name" value="Homeodomain-like"/>
    <property type="match status" value="2"/>
</dbReference>
<dbReference type="Gene3D" id="2.60.120.280">
    <property type="entry name" value="Regulatory protein AraC"/>
    <property type="match status" value="1"/>
</dbReference>
<organism evidence="4 5">
    <name type="scientific">Sphingobacterium multivorum</name>
    <dbReference type="NCBI Taxonomy" id="28454"/>
    <lineage>
        <taxon>Bacteria</taxon>
        <taxon>Pseudomonadati</taxon>
        <taxon>Bacteroidota</taxon>
        <taxon>Sphingobacteriia</taxon>
        <taxon>Sphingobacteriales</taxon>
        <taxon>Sphingobacteriaceae</taxon>
        <taxon>Sphingobacterium</taxon>
    </lineage>
</organism>
<evidence type="ECO:0000256" key="1">
    <source>
        <dbReference type="ARBA" id="ARBA00023015"/>
    </source>
</evidence>
<keyword evidence="3" id="KW-0804">Transcription</keyword>
<dbReference type="GeneID" id="97183011"/>
<dbReference type="Gene3D" id="1.10.10.60">
    <property type="entry name" value="Homeodomain-like"/>
    <property type="match status" value="2"/>
</dbReference>
<dbReference type="GO" id="GO:0043565">
    <property type="term" value="F:sequence-specific DNA binding"/>
    <property type="evidence" value="ECO:0007669"/>
    <property type="project" value="InterPro"/>
</dbReference>
<dbReference type="PANTHER" id="PTHR43280">
    <property type="entry name" value="ARAC-FAMILY TRANSCRIPTIONAL REGULATOR"/>
    <property type="match status" value="1"/>
</dbReference>
<dbReference type="SMART" id="SM00342">
    <property type="entry name" value="HTH_ARAC"/>
    <property type="match status" value="1"/>
</dbReference>
<evidence type="ECO:0000256" key="2">
    <source>
        <dbReference type="ARBA" id="ARBA00023125"/>
    </source>
</evidence>